<dbReference type="EMBL" id="CP136594">
    <property type="protein sequence ID" value="WOE75834.1"/>
    <property type="molecule type" value="Genomic_DNA"/>
</dbReference>
<organism evidence="2 3">
    <name type="scientific">Alterisphingorhabdus coralli</name>
    <dbReference type="NCBI Taxonomy" id="3071408"/>
    <lineage>
        <taxon>Bacteria</taxon>
        <taxon>Pseudomonadati</taxon>
        <taxon>Pseudomonadota</taxon>
        <taxon>Alphaproteobacteria</taxon>
        <taxon>Sphingomonadales</taxon>
        <taxon>Sphingomonadaceae</taxon>
        <taxon>Alterisphingorhabdus (ex Yan et al. 2024)</taxon>
    </lineage>
</organism>
<accession>A0AA97F7J6</accession>
<dbReference type="KEGG" id="acoa:RB602_03730"/>
<evidence type="ECO:0000313" key="2">
    <source>
        <dbReference type="EMBL" id="WOE75834.1"/>
    </source>
</evidence>
<proteinExistence type="predicted"/>
<name>A0AA97F7J6_9SPHN</name>
<keyword evidence="3" id="KW-1185">Reference proteome</keyword>
<dbReference type="Gene3D" id="1.25.40.10">
    <property type="entry name" value="Tetratricopeptide repeat domain"/>
    <property type="match status" value="1"/>
</dbReference>
<reference evidence="2 3" key="1">
    <citation type="submission" date="2023-10" db="EMBL/GenBank/DDBJ databases">
        <title>Complete genome sequence of a Sphingomonadaceae bacterium.</title>
        <authorList>
            <person name="Yan C."/>
        </authorList>
    </citation>
    <scope>NUCLEOTIDE SEQUENCE [LARGE SCALE GENOMIC DNA]</scope>
    <source>
        <strain evidence="2 3">SCSIO 66989</strain>
    </source>
</reference>
<keyword evidence="1" id="KW-0732">Signal</keyword>
<gene>
    <name evidence="2" type="ORF">RB602_03730</name>
</gene>
<dbReference type="Pfam" id="PF14559">
    <property type="entry name" value="TPR_19"/>
    <property type="match status" value="1"/>
</dbReference>
<dbReference type="AlphaFoldDB" id="A0AA97F7J6"/>
<sequence>MAKHAKKWIFGSALTALAGVMALPTAASAQNEAALNDIEAERVPGNDDLKQGKVTEAIAALEAARRAEGNDPAILINLGQAYARAGDHGKARKMLIKARDNRRDYDMMLSSGEVISSRDAAVAALRWLDAQVQTAQLDVRR</sequence>
<dbReference type="InterPro" id="IPR011990">
    <property type="entry name" value="TPR-like_helical_dom_sf"/>
</dbReference>
<evidence type="ECO:0000256" key="1">
    <source>
        <dbReference type="SAM" id="SignalP"/>
    </source>
</evidence>
<dbReference type="Proteomes" id="UP001302429">
    <property type="component" value="Chromosome"/>
</dbReference>
<dbReference type="SUPFAM" id="SSF48452">
    <property type="entry name" value="TPR-like"/>
    <property type="match status" value="1"/>
</dbReference>
<evidence type="ECO:0000313" key="3">
    <source>
        <dbReference type="Proteomes" id="UP001302429"/>
    </source>
</evidence>
<feature type="signal peptide" evidence="1">
    <location>
        <begin position="1"/>
        <end position="29"/>
    </location>
</feature>
<dbReference type="RefSeq" id="WP_317083071.1">
    <property type="nucleotide sequence ID" value="NZ_CP136594.1"/>
</dbReference>
<feature type="chain" id="PRO_5041703520" evidence="1">
    <location>
        <begin position="30"/>
        <end position="141"/>
    </location>
</feature>
<protein>
    <submittedName>
        <fullName evidence="2">Tetratricopeptide repeat protein</fullName>
    </submittedName>
</protein>